<accession>A0A699I6S5</accession>
<dbReference type="EMBL" id="BKCJ010268828">
    <property type="protein sequence ID" value="GEZ35355.1"/>
    <property type="molecule type" value="Genomic_DNA"/>
</dbReference>
<evidence type="ECO:0000313" key="1">
    <source>
        <dbReference type="EMBL" id="GEZ35355.1"/>
    </source>
</evidence>
<organism evidence="1">
    <name type="scientific">Tanacetum cinerariifolium</name>
    <name type="common">Dalmatian daisy</name>
    <name type="synonym">Chrysanthemum cinerariifolium</name>
    <dbReference type="NCBI Taxonomy" id="118510"/>
    <lineage>
        <taxon>Eukaryota</taxon>
        <taxon>Viridiplantae</taxon>
        <taxon>Streptophyta</taxon>
        <taxon>Embryophyta</taxon>
        <taxon>Tracheophyta</taxon>
        <taxon>Spermatophyta</taxon>
        <taxon>Magnoliopsida</taxon>
        <taxon>eudicotyledons</taxon>
        <taxon>Gunneridae</taxon>
        <taxon>Pentapetalae</taxon>
        <taxon>asterids</taxon>
        <taxon>campanulids</taxon>
        <taxon>Asterales</taxon>
        <taxon>Asteraceae</taxon>
        <taxon>Asteroideae</taxon>
        <taxon>Anthemideae</taxon>
        <taxon>Anthemidinae</taxon>
        <taxon>Tanacetum</taxon>
    </lineage>
</organism>
<gene>
    <name evidence="1" type="ORF">Tci_507328</name>
</gene>
<reference evidence="1" key="1">
    <citation type="journal article" date="2019" name="Sci. Rep.">
        <title>Draft genome of Tanacetum cinerariifolium, the natural source of mosquito coil.</title>
        <authorList>
            <person name="Yamashiro T."/>
            <person name="Shiraishi A."/>
            <person name="Satake H."/>
            <person name="Nakayama K."/>
        </authorList>
    </citation>
    <scope>NUCLEOTIDE SEQUENCE</scope>
</reference>
<dbReference type="AlphaFoldDB" id="A0A699I6S5"/>
<feature type="non-terminal residue" evidence="1">
    <location>
        <position position="1"/>
    </location>
</feature>
<sequence length="57" mass="6416">PLGAYDLEVATLRALVYVGVMTSEDARSWYMISEDAKSWGFECFAYIHCHIAQLSTV</sequence>
<proteinExistence type="predicted"/>
<name>A0A699I6S5_TANCI</name>
<comment type="caution">
    <text evidence="1">The sequence shown here is derived from an EMBL/GenBank/DDBJ whole genome shotgun (WGS) entry which is preliminary data.</text>
</comment>
<protein>
    <submittedName>
        <fullName evidence="1">Uncharacterized protein</fullName>
    </submittedName>
</protein>